<dbReference type="NCBIfam" id="NF004076">
    <property type="entry name" value="PRK05581.1-4"/>
    <property type="match status" value="1"/>
</dbReference>
<feature type="binding site" evidence="13">
    <location>
        <begin position="155"/>
        <end position="158"/>
    </location>
    <ligand>
        <name>substrate</name>
    </ligand>
</feature>
<feature type="binding site" evidence="13">
    <location>
        <position position="13"/>
    </location>
    <ligand>
        <name>substrate</name>
    </ligand>
</feature>
<dbReference type="PIRSF" id="PIRSF001461">
    <property type="entry name" value="RPE"/>
    <property type="match status" value="1"/>
</dbReference>
<feature type="binding site" evidence="12">
    <location>
        <position position="73"/>
    </location>
    <ligand>
        <name>a divalent metal cation</name>
        <dbReference type="ChEBI" id="CHEBI:60240"/>
    </ligand>
</feature>
<dbReference type="PROSITE" id="PS01086">
    <property type="entry name" value="RIBUL_P_3_EPIMER_2"/>
    <property type="match status" value="1"/>
</dbReference>
<feature type="binding site" evidence="12">
    <location>
        <position position="40"/>
    </location>
    <ligand>
        <name>a divalent metal cation</name>
        <dbReference type="ChEBI" id="CHEBI:60240"/>
    </ligand>
</feature>
<dbReference type="SUPFAM" id="SSF51366">
    <property type="entry name" value="Ribulose-phoshate binding barrel"/>
    <property type="match status" value="1"/>
</dbReference>
<feature type="binding site" evidence="12">
    <location>
        <position position="184"/>
    </location>
    <ligand>
        <name>a divalent metal cation</name>
        <dbReference type="ChEBI" id="CHEBI:60240"/>
    </ligand>
</feature>
<keyword evidence="8 12" id="KW-0479">Metal-binding</keyword>
<comment type="cofactor">
    <cofactor evidence="12">
        <name>a divalent metal cation</name>
        <dbReference type="ChEBI" id="CHEBI:60240"/>
    </cofactor>
    <text evidence="12">Binds 1 divalent metal cation per subunit.</text>
</comment>
<dbReference type="GO" id="GO:0004750">
    <property type="term" value="F:D-ribulose-phosphate 3-epimerase activity"/>
    <property type="evidence" value="ECO:0007669"/>
    <property type="project" value="UniProtKB-EC"/>
</dbReference>
<dbReference type="GO" id="GO:0046872">
    <property type="term" value="F:metal ion binding"/>
    <property type="evidence" value="ECO:0007669"/>
    <property type="project" value="UniProtKB-KW"/>
</dbReference>
<evidence type="ECO:0000256" key="5">
    <source>
        <dbReference type="ARBA" id="ARBA00001954"/>
    </source>
</evidence>
<evidence type="ECO:0000256" key="8">
    <source>
        <dbReference type="ARBA" id="ARBA00022723"/>
    </source>
</evidence>
<comment type="cofactor">
    <cofactor evidence="5">
        <name>Fe(2+)</name>
        <dbReference type="ChEBI" id="CHEBI:29033"/>
    </cofactor>
</comment>
<dbReference type="PROSITE" id="PS01085">
    <property type="entry name" value="RIBUL_P_3_EPIMER_1"/>
    <property type="match status" value="1"/>
</dbReference>
<keyword evidence="15" id="KW-1185">Reference proteome</keyword>
<dbReference type="STRING" id="51028.A0A158QAN4"/>
<dbReference type="FunFam" id="3.20.20.70:FF:000171">
    <property type="entry name" value="Ribulose-phosphate 3-epimerase"/>
    <property type="match status" value="1"/>
</dbReference>
<evidence type="ECO:0000256" key="9">
    <source>
        <dbReference type="ARBA" id="ARBA00023235"/>
    </source>
</evidence>
<dbReference type="HAMAP" id="MF_02227">
    <property type="entry name" value="RPE"/>
    <property type="match status" value="1"/>
</dbReference>
<evidence type="ECO:0000313" key="15">
    <source>
        <dbReference type="Proteomes" id="UP000274131"/>
    </source>
</evidence>
<dbReference type="InterPro" id="IPR000056">
    <property type="entry name" value="Ribul_P_3_epim-like"/>
</dbReference>
<evidence type="ECO:0000256" key="11">
    <source>
        <dbReference type="PIRSR" id="PIRSR001461-1"/>
    </source>
</evidence>
<gene>
    <name evidence="14" type="ORF">EVEC_LOCUS5643</name>
</gene>
<comment type="similarity">
    <text evidence="6 10">Belongs to the ribulose-phosphate 3-epimerase family.</text>
</comment>
<accession>A0A158QAN4</accession>
<evidence type="ECO:0000256" key="1">
    <source>
        <dbReference type="ARBA" id="ARBA00001782"/>
    </source>
</evidence>
<evidence type="ECO:0000313" key="14">
    <source>
        <dbReference type="EMBL" id="VDD90892.1"/>
    </source>
</evidence>
<keyword evidence="12" id="KW-0170">Cobalt</keyword>
<dbReference type="PANTHER" id="PTHR11749">
    <property type="entry name" value="RIBULOSE-5-PHOSPHATE-3-EPIMERASE"/>
    <property type="match status" value="1"/>
</dbReference>
<dbReference type="EC" id="5.1.3.1" evidence="7 10"/>
<dbReference type="AlphaFoldDB" id="A0A158QAN4"/>
<reference evidence="14 15" key="2">
    <citation type="submission" date="2018-10" db="EMBL/GenBank/DDBJ databases">
        <authorList>
            <consortium name="Pathogen Informatics"/>
        </authorList>
    </citation>
    <scope>NUCLEOTIDE SEQUENCE [LARGE SCALE GENOMIC DNA]</scope>
</reference>
<dbReference type="InterPro" id="IPR011060">
    <property type="entry name" value="RibuloseP-bd_barrel"/>
</dbReference>
<sequence>MPPKSLKAVICPSILNADFSNLGSECQKLLSAGADYLHLDVMDGHFVPNLSFGHPIVECLRNKLGNEPFLDVHLMVTNPEQWLEPMRKAGANQFTFHYEAVDAKGGKDAVYSLIDKIRASNLKVGLAIKPRTPAENLLPFAERLDNALVMTVEPGFGGQKFMADMMDKVKLIRSQHPLLNIQVDGGIDSSTIETSANAGANLFVSGTGIIAQPDWSKIIKVTLLAL</sequence>
<organism evidence="16">
    <name type="scientific">Enterobius vermicularis</name>
    <name type="common">Human pinworm</name>
    <dbReference type="NCBI Taxonomy" id="51028"/>
    <lineage>
        <taxon>Eukaryota</taxon>
        <taxon>Metazoa</taxon>
        <taxon>Ecdysozoa</taxon>
        <taxon>Nematoda</taxon>
        <taxon>Chromadorea</taxon>
        <taxon>Rhabditida</taxon>
        <taxon>Spirurina</taxon>
        <taxon>Oxyuridomorpha</taxon>
        <taxon>Oxyuroidea</taxon>
        <taxon>Oxyuridae</taxon>
        <taxon>Enterobius</taxon>
    </lineage>
</organism>
<comment type="cofactor">
    <cofactor evidence="3">
        <name>Co(2+)</name>
        <dbReference type="ChEBI" id="CHEBI:48828"/>
    </cofactor>
</comment>
<evidence type="ECO:0000256" key="6">
    <source>
        <dbReference type="ARBA" id="ARBA00009541"/>
    </source>
</evidence>
<feature type="binding site" evidence="13">
    <location>
        <position position="73"/>
    </location>
    <ligand>
        <name>substrate</name>
    </ligand>
</feature>
<reference evidence="16" key="1">
    <citation type="submission" date="2016-04" db="UniProtKB">
        <authorList>
            <consortium name="WormBaseParasite"/>
        </authorList>
    </citation>
    <scope>IDENTIFICATION</scope>
</reference>
<feature type="binding site" evidence="12">
    <location>
        <position position="38"/>
    </location>
    <ligand>
        <name>a divalent metal cation</name>
        <dbReference type="ChEBI" id="CHEBI:60240"/>
    </ligand>
</feature>
<evidence type="ECO:0000256" key="10">
    <source>
        <dbReference type="PIRNR" id="PIRNR001461"/>
    </source>
</evidence>
<feature type="active site" description="Proton donor" evidence="11">
    <location>
        <position position="184"/>
    </location>
</feature>
<dbReference type="EMBL" id="UXUI01008224">
    <property type="protein sequence ID" value="VDD90892.1"/>
    <property type="molecule type" value="Genomic_DNA"/>
</dbReference>
<dbReference type="Pfam" id="PF00834">
    <property type="entry name" value="Ribul_P_3_epim"/>
    <property type="match status" value="1"/>
</dbReference>
<dbReference type="WBParaSite" id="EVEC_0000603201-mRNA-1">
    <property type="protein sequence ID" value="EVEC_0000603201-mRNA-1"/>
    <property type="gene ID" value="EVEC_0000603201"/>
</dbReference>
<dbReference type="OrthoDB" id="1927044at2759"/>
<evidence type="ECO:0000256" key="13">
    <source>
        <dbReference type="PIRSR" id="PIRSR001461-3"/>
    </source>
</evidence>
<evidence type="ECO:0000313" key="16">
    <source>
        <dbReference type="WBParaSite" id="EVEC_0000603201-mRNA-1"/>
    </source>
</evidence>
<dbReference type="InterPro" id="IPR013785">
    <property type="entry name" value="Aldolase_TIM"/>
</dbReference>
<dbReference type="Gene3D" id="3.20.20.70">
    <property type="entry name" value="Aldolase class I"/>
    <property type="match status" value="1"/>
</dbReference>
<comment type="cofactor">
    <cofactor evidence="4">
        <name>Zn(2+)</name>
        <dbReference type="ChEBI" id="CHEBI:29105"/>
    </cofactor>
</comment>
<evidence type="ECO:0000256" key="3">
    <source>
        <dbReference type="ARBA" id="ARBA00001941"/>
    </source>
</evidence>
<comment type="cofactor">
    <cofactor evidence="2">
        <name>Mn(2+)</name>
        <dbReference type="ChEBI" id="CHEBI:29035"/>
    </cofactor>
</comment>
<evidence type="ECO:0000256" key="12">
    <source>
        <dbReference type="PIRSR" id="PIRSR001461-2"/>
    </source>
</evidence>
<evidence type="ECO:0000256" key="2">
    <source>
        <dbReference type="ARBA" id="ARBA00001936"/>
    </source>
</evidence>
<feature type="binding site" evidence="13">
    <location>
        <position position="186"/>
    </location>
    <ligand>
        <name>substrate</name>
    </ligand>
</feature>
<keyword evidence="12" id="KW-0862">Zinc</keyword>
<evidence type="ECO:0000256" key="4">
    <source>
        <dbReference type="ARBA" id="ARBA00001947"/>
    </source>
</evidence>
<feature type="active site" description="Proton acceptor" evidence="11">
    <location>
        <position position="40"/>
    </location>
</feature>
<dbReference type="GO" id="GO:0005975">
    <property type="term" value="P:carbohydrate metabolic process"/>
    <property type="evidence" value="ECO:0007669"/>
    <property type="project" value="InterPro"/>
</dbReference>
<dbReference type="CDD" id="cd00429">
    <property type="entry name" value="RPE"/>
    <property type="match status" value="1"/>
</dbReference>
<feature type="binding site" evidence="13">
    <location>
        <begin position="206"/>
        <end position="207"/>
    </location>
    <ligand>
        <name>substrate</name>
    </ligand>
</feature>
<dbReference type="InterPro" id="IPR026019">
    <property type="entry name" value="Ribul_P_3_epim"/>
</dbReference>
<dbReference type="Proteomes" id="UP000274131">
    <property type="component" value="Unassembled WGS sequence"/>
</dbReference>
<comment type="catalytic activity">
    <reaction evidence="1 10">
        <text>D-ribulose 5-phosphate = D-xylulose 5-phosphate</text>
        <dbReference type="Rhea" id="RHEA:13677"/>
        <dbReference type="ChEBI" id="CHEBI:57737"/>
        <dbReference type="ChEBI" id="CHEBI:58121"/>
        <dbReference type="EC" id="5.1.3.1"/>
    </reaction>
</comment>
<keyword evidence="12" id="KW-0464">Manganese</keyword>
<keyword evidence="10" id="KW-0119">Carbohydrate metabolism</keyword>
<evidence type="ECO:0000256" key="7">
    <source>
        <dbReference type="ARBA" id="ARBA00013188"/>
    </source>
</evidence>
<keyword evidence="9 10" id="KW-0413">Isomerase</keyword>
<proteinExistence type="inferred from homology"/>
<name>A0A158QAN4_ENTVE</name>
<dbReference type="GO" id="GO:0006098">
    <property type="term" value="P:pentose-phosphate shunt"/>
    <property type="evidence" value="ECO:0007669"/>
    <property type="project" value="InterPro"/>
</dbReference>
<protein>
    <recommendedName>
        <fullName evidence="7 10">Ribulose-phosphate 3-epimerase</fullName>
        <ecNumber evidence="7 10">5.1.3.1</ecNumber>
    </recommendedName>
</protein>